<dbReference type="InterPro" id="IPR011051">
    <property type="entry name" value="RmlC_Cupin_sf"/>
</dbReference>
<dbReference type="PANTHER" id="PTHR37694">
    <property type="entry name" value="SLR8022 PROTEIN"/>
    <property type="match status" value="1"/>
</dbReference>
<dbReference type="InterPro" id="IPR014710">
    <property type="entry name" value="RmlC-like_jellyroll"/>
</dbReference>
<gene>
    <name evidence="2" type="ORF">ICL07_14550</name>
</gene>
<dbReference type="Proteomes" id="UP000659124">
    <property type="component" value="Unassembled WGS sequence"/>
</dbReference>
<evidence type="ECO:0000259" key="1">
    <source>
        <dbReference type="Pfam" id="PF07883"/>
    </source>
</evidence>
<dbReference type="PANTHER" id="PTHR37694:SF1">
    <property type="entry name" value="SLR8022 PROTEIN"/>
    <property type="match status" value="1"/>
</dbReference>
<feature type="domain" description="Cupin type-2" evidence="1">
    <location>
        <begin position="61"/>
        <end position="123"/>
    </location>
</feature>
<dbReference type="EMBL" id="JACVFC010000001">
    <property type="protein sequence ID" value="MBC9931603.1"/>
    <property type="molecule type" value="Genomic_DNA"/>
</dbReference>
<name>A0ABR7TPV1_9BACT</name>
<accession>A0ABR7TPV1</accession>
<keyword evidence="3" id="KW-1185">Reference proteome</keyword>
<dbReference type="Pfam" id="PF07883">
    <property type="entry name" value="Cupin_2"/>
    <property type="match status" value="1"/>
</dbReference>
<reference evidence="2 3" key="1">
    <citation type="submission" date="2020-09" db="EMBL/GenBank/DDBJ databases">
        <title>Genome sequences of type strains of Chitinophaga qingshengii and Chitinophaga varians.</title>
        <authorList>
            <person name="Kittiwongwattana C."/>
        </authorList>
    </citation>
    <scope>NUCLEOTIDE SEQUENCE [LARGE SCALE GENOMIC DNA]</scope>
    <source>
        <strain evidence="2 3">JCM 30026</strain>
    </source>
</reference>
<evidence type="ECO:0000313" key="2">
    <source>
        <dbReference type="EMBL" id="MBC9931603.1"/>
    </source>
</evidence>
<comment type="caution">
    <text evidence="2">The sequence shown here is derived from an EMBL/GenBank/DDBJ whole genome shotgun (WGS) entry which is preliminary data.</text>
</comment>
<evidence type="ECO:0000313" key="3">
    <source>
        <dbReference type="Proteomes" id="UP000659124"/>
    </source>
</evidence>
<proteinExistence type="predicted"/>
<dbReference type="SUPFAM" id="SSF51182">
    <property type="entry name" value="RmlC-like cupins"/>
    <property type="match status" value="1"/>
</dbReference>
<organism evidence="2 3">
    <name type="scientific">Chitinophaga qingshengii</name>
    <dbReference type="NCBI Taxonomy" id="1569794"/>
    <lineage>
        <taxon>Bacteria</taxon>
        <taxon>Pseudomonadati</taxon>
        <taxon>Bacteroidota</taxon>
        <taxon>Chitinophagia</taxon>
        <taxon>Chitinophagales</taxon>
        <taxon>Chitinophagaceae</taxon>
        <taxon>Chitinophaga</taxon>
    </lineage>
</organism>
<dbReference type="Gene3D" id="2.60.120.10">
    <property type="entry name" value="Jelly Rolls"/>
    <property type="match status" value="1"/>
</dbReference>
<dbReference type="InterPro" id="IPR013096">
    <property type="entry name" value="Cupin_2"/>
</dbReference>
<dbReference type="RefSeq" id="WP_188088616.1">
    <property type="nucleotide sequence ID" value="NZ_JACVFC010000001.1"/>
</dbReference>
<sequence>MPVRAACNTRLPVHNGLSMLCRFYTHQYFMLMKTMNVLQEEGTGKVTSRLVLKSRRAEATLIIMQQGHQIPPHVSPVDAMVLILEGKVAFMLKDEVTVLETGDVLTFGANEKHALQALETTRFLLVK</sequence>
<protein>
    <submittedName>
        <fullName evidence="2">Cupin domain-containing protein</fullName>
    </submittedName>
</protein>